<dbReference type="AlphaFoldDB" id="A0A836I9F3"/>
<dbReference type="Proteomes" id="UP000674318">
    <property type="component" value="Chromosome 35"/>
</dbReference>
<keyword evidence="1" id="KW-0862">Zinc</keyword>
<dbReference type="InterPro" id="IPR000571">
    <property type="entry name" value="Znf_CCCH"/>
</dbReference>
<feature type="compositionally biased region" description="Low complexity" evidence="2">
    <location>
        <begin position="450"/>
        <end position="463"/>
    </location>
</feature>
<feature type="compositionally biased region" description="Low complexity" evidence="2">
    <location>
        <begin position="623"/>
        <end position="632"/>
    </location>
</feature>
<sequence length="1026" mass="108010">MSGLDAYGKAMGEVQSDRQTSSSSHTAALCATPNPTTVDAGIAAHADGSPVDNDIDEHVPPVIAHVRRNFGVLAPTIETFIFRSGCLNESVVDVYNRLSICYPAIVDAALKQVRFEEFTMQMQIMLTQILSEEFGDDTEYLVNIILACTDAGSLFLSLLSKSMLDQVVTFAQSVMGENMYAMSYNMQGGGRNAEGGSGGGGGVGNYYRGAQQQHGYRNVGENGAPRDPRSSSVSVGPPHQDGAPTQKPYRSSGLPPQTSDAGRERSGDELRVNSDALSQREEGRDWGVGAVPPRGATGTGGSVRVDSSLGPRGAAAVMSGLGASAISRTDMSASRLTSDTASGAGMMSRHTHHLFSSSTAASGPSAKSSSMERGAINVSTHPNYLTSRGSPASSQARVPTPGASGVSLASTTSPMPTIGRAGPAIPMHHHHHHVGLGAMATNSAAASDWAAGNSASGSAPNMGTIAQRTLTPPTPQSAPMQQHQLQQLQPARTMNIPAPLSVQRRTEKNAAAAAAAAAATNAAAASTNGSAPTNSTSTNSSTAVVDAVIVPRTMSAPLSGNTNVSAPRGAHSLVHHQHHMPVLHHHHHHHHHRNFTAPPVAVTAAVQPRSPTHSPSASEERVATTAADSTSSPALETNSSTSVACASPLANVTFAGATRPPLTSAPPPALRGVGRIPIHHHHHHHIHLMVNKVEATTPALPQRQQQQQQIPAASQPPSQPQCMTPAIDLHEQQPHRQQQPERRTTSSGRWPNQKEELRGLLLAARVSESAVNYLLTNANIDELRGLKYVDFERRLRGWIPLMLDRQRIRQALLDSAPLQGQMTDNDDSATSLSRKNTTLSVGTEEEANGSGMPRRTLTVSSGVQSPLTPQQSSPTSKTGVQVPQPRTKMQQQQQQLSQQSVSGGSAIASPTDTGLALSEKETAKRDVTKTGSPATASVAPTSPVPTPTPAPTPTPVPTPTTAFSSNTRNEETDDGREEEQRRGGGRRGGKRGGMGRGNYNSTRVCRFFGTAEGCQFGDKCHYLHSK</sequence>
<feature type="region of interest" description="Disordered" evidence="2">
    <location>
        <begin position="382"/>
        <end position="429"/>
    </location>
</feature>
<dbReference type="KEGG" id="phet:94287615"/>
<comment type="caution">
    <text evidence="4">The sequence shown here is derived from an EMBL/GenBank/DDBJ whole genome shotgun (WGS) entry which is preliminary data.</text>
</comment>
<feature type="compositionally biased region" description="Pro residues" evidence="2">
    <location>
        <begin position="942"/>
        <end position="958"/>
    </location>
</feature>
<feature type="compositionally biased region" description="Polar residues" evidence="2">
    <location>
        <begin position="17"/>
        <end position="26"/>
    </location>
</feature>
<feature type="region of interest" description="Disordered" evidence="2">
    <location>
        <begin position="1"/>
        <end position="30"/>
    </location>
</feature>
<dbReference type="GO" id="GO:0008270">
    <property type="term" value="F:zinc ion binding"/>
    <property type="evidence" value="ECO:0007669"/>
    <property type="project" value="UniProtKB-KW"/>
</dbReference>
<dbReference type="OrthoDB" id="267358at2759"/>
<accession>A0A836I9F3</accession>
<feature type="compositionally biased region" description="Low complexity" evidence="2">
    <location>
        <begin position="890"/>
        <end position="905"/>
    </location>
</feature>
<dbReference type="EMBL" id="JAFJZO010000035">
    <property type="protein sequence ID" value="KAG5492911.1"/>
    <property type="molecule type" value="Genomic_DNA"/>
</dbReference>
<gene>
    <name evidence="4" type="ORF">JKF63_01491</name>
</gene>
<feature type="region of interest" description="Disordered" evidence="2">
    <location>
        <begin position="605"/>
        <end position="640"/>
    </location>
</feature>
<feature type="compositionally biased region" description="Low complexity" evidence="2">
    <location>
        <begin position="698"/>
        <end position="716"/>
    </location>
</feature>
<feature type="compositionally biased region" description="Polar residues" evidence="2">
    <location>
        <begin position="819"/>
        <end position="841"/>
    </location>
</feature>
<organism evidence="4 5">
    <name type="scientific">Porcisia hertigi</name>
    <dbReference type="NCBI Taxonomy" id="2761500"/>
    <lineage>
        <taxon>Eukaryota</taxon>
        <taxon>Discoba</taxon>
        <taxon>Euglenozoa</taxon>
        <taxon>Kinetoplastea</taxon>
        <taxon>Metakinetoplastina</taxon>
        <taxon>Trypanosomatida</taxon>
        <taxon>Trypanosomatidae</taxon>
        <taxon>Leishmaniinae</taxon>
        <taxon>Porcisia</taxon>
    </lineage>
</organism>
<evidence type="ECO:0000256" key="1">
    <source>
        <dbReference type="PROSITE-ProRule" id="PRU00723"/>
    </source>
</evidence>
<feature type="compositionally biased region" description="Basic and acidic residues" evidence="2">
    <location>
        <begin position="728"/>
        <end position="744"/>
    </location>
</feature>
<feature type="region of interest" description="Disordered" evidence="2">
    <location>
        <begin position="216"/>
        <end position="309"/>
    </location>
</feature>
<proteinExistence type="predicted"/>
<feature type="region of interest" description="Disordered" evidence="2">
    <location>
        <begin position="819"/>
        <end position="1000"/>
    </location>
</feature>
<feature type="region of interest" description="Disordered" evidence="2">
    <location>
        <begin position="698"/>
        <end position="752"/>
    </location>
</feature>
<dbReference type="RefSeq" id="XP_067753695.1">
    <property type="nucleotide sequence ID" value="XM_067897538.1"/>
</dbReference>
<evidence type="ECO:0000313" key="5">
    <source>
        <dbReference type="Proteomes" id="UP000674318"/>
    </source>
</evidence>
<feature type="compositionally biased region" description="Low complexity" evidence="2">
    <location>
        <begin position="864"/>
        <end position="878"/>
    </location>
</feature>
<name>A0A836I9F3_9TRYP</name>
<dbReference type="GeneID" id="94287615"/>
<evidence type="ECO:0000313" key="4">
    <source>
        <dbReference type="EMBL" id="KAG5492911.1"/>
    </source>
</evidence>
<feature type="zinc finger region" description="C3H1-type" evidence="1">
    <location>
        <begin position="999"/>
        <end position="1026"/>
    </location>
</feature>
<feature type="compositionally biased region" description="Low complexity" evidence="2">
    <location>
        <begin position="932"/>
        <end position="941"/>
    </location>
</feature>
<feature type="compositionally biased region" description="Basic and acidic residues" evidence="2">
    <location>
        <begin position="261"/>
        <end position="285"/>
    </location>
</feature>
<keyword evidence="1" id="KW-0863">Zinc-finger</keyword>
<feature type="compositionally biased region" description="Polar residues" evidence="2">
    <location>
        <begin position="382"/>
        <end position="397"/>
    </location>
</feature>
<evidence type="ECO:0000259" key="3">
    <source>
        <dbReference type="PROSITE" id="PS50103"/>
    </source>
</evidence>
<reference evidence="4 5" key="1">
    <citation type="submission" date="2021-02" db="EMBL/GenBank/DDBJ databases">
        <title>Porcisia hertigi Genome sequencing and assembly.</title>
        <authorList>
            <person name="Almutairi H."/>
            <person name="Gatherer D."/>
        </authorList>
    </citation>
    <scope>NUCLEOTIDE SEQUENCE [LARGE SCALE GENOMIC DNA]</scope>
    <source>
        <strain evidence="4 5">C119</strain>
    </source>
</reference>
<feature type="domain" description="C3H1-type" evidence="3">
    <location>
        <begin position="999"/>
        <end position="1026"/>
    </location>
</feature>
<dbReference type="PROSITE" id="PS50103">
    <property type="entry name" value="ZF_C3H1"/>
    <property type="match status" value="1"/>
</dbReference>
<protein>
    <recommendedName>
        <fullName evidence="3">C3H1-type domain-containing protein</fullName>
    </recommendedName>
</protein>
<feature type="region of interest" description="Disordered" evidence="2">
    <location>
        <begin position="450"/>
        <end position="487"/>
    </location>
</feature>
<evidence type="ECO:0000256" key="2">
    <source>
        <dbReference type="SAM" id="MobiDB-lite"/>
    </source>
</evidence>
<keyword evidence="5" id="KW-1185">Reference proteome</keyword>
<feature type="compositionally biased region" description="Basic and acidic residues" evidence="2">
    <location>
        <begin position="918"/>
        <end position="928"/>
    </location>
</feature>
<keyword evidence="1" id="KW-0479">Metal-binding</keyword>